<gene>
    <name evidence="2" type="ORF">LOC68_15180</name>
</gene>
<proteinExistence type="predicted"/>
<reference evidence="2" key="1">
    <citation type="submission" date="2021-11" db="EMBL/GenBank/DDBJ databases">
        <title>Genome sequence.</title>
        <authorList>
            <person name="Sun Q."/>
        </authorList>
    </citation>
    <scope>NUCLEOTIDE SEQUENCE</scope>
    <source>
        <strain evidence="2">JC732</strain>
    </source>
</reference>
<sequence>MRLDCRLLLCFCVLVSAGCVPPQRASSPAASAVAMINETAVLTESGAAWGRVMGPWFQGEAVDLDAADQAQANLDTTLSGVRAKIEAMPASNDAGVAKFRRDMLEYLEFQAKVNREVGSYVAIAHEENPASQATREQVSISFRAINDEEIAWKSRLHDAARNLGVTIME</sequence>
<dbReference type="RefSeq" id="WP_230220269.1">
    <property type="nucleotide sequence ID" value="NZ_JAJKFT010000010.1"/>
</dbReference>
<evidence type="ECO:0000256" key="1">
    <source>
        <dbReference type="SAM" id="SignalP"/>
    </source>
</evidence>
<keyword evidence="1" id="KW-0732">Signal</keyword>
<dbReference type="PROSITE" id="PS51257">
    <property type="entry name" value="PROKAR_LIPOPROTEIN"/>
    <property type="match status" value="1"/>
</dbReference>
<feature type="chain" id="PRO_5040998204" description="DUF1318 domain-containing protein" evidence="1">
    <location>
        <begin position="26"/>
        <end position="169"/>
    </location>
</feature>
<evidence type="ECO:0000313" key="3">
    <source>
        <dbReference type="Proteomes" id="UP001139103"/>
    </source>
</evidence>
<dbReference type="Proteomes" id="UP001139103">
    <property type="component" value="Unassembled WGS sequence"/>
</dbReference>
<name>A0A9X1MMA6_9BACT</name>
<evidence type="ECO:0008006" key="4">
    <source>
        <dbReference type="Google" id="ProtNLM"/>
    </source>
</evidence>
<comment type="caution">
    <text evidence="2">The sequence shown here is derived from an EMBL/GenBank/DDBJ whole genome shotgun (WGS) entry which is preliminary data.</text>
</comment>
<evidence type="ECO:0000313" key="2">
    <source>
        <dbReference type="EMBL" id="MCC9629733.1"/>
    </source>
</evidence>
<organism evidence="2 3">
    <name type="scientific">Blastopirellula sediminis</name>
    <dbReference type="NCBI Taxonomy" id="2894196"/>
    <lineage>
        <taxon>Bacteria</taxon>
        <taxon>Pseudomonadati</taxon>
        <taxon>Planctomycetota</taxon>
        <taxon>Planctomycetia</taxon>
        <taxon>Pirellulales</taxon>
        <taxon>Pirellulaceae</taxon>
        <taxon>Blastopirellula</taxon>
    </lineage>
</organism>
<accession>A0A9X1MMA6</accession>
<feature type="signal peptide" evidence="1">
    <location>
        <begin position="1"/>
        <end position="25"/>
    </location>
</feature>
<dbReference type="EMBL" id="JAJKFT010000010">
    <property type="protein sequence ID" value="MCC9629733.1"/>
    <property type="molecule type" value="Genomic_DNA"/>
</dbReference>
<protein>
    <recommendedName>
        <fullName evidence="4">DUF1318 domain-containing protein</fullName>
    </recommendedName>
</protein>
<dbReference type="AlphaFoldDB" id="A0A9X1MMA6"/>
<keyword evidence="3" id="KW-1185">Reference proteome</keyword>